<evidence type="ECO:0000256" key="6">
    <source>
        <dbReference type="ARBA" id="ARBA00022989"/>
    </source>
</evidence>
<feature type="transmembrane region" description="Helical" evidence="8">
    <location>
        <begin position="261"/>
        <end position="279"/>
    </location>
</feature>
<evidence type="ECO:0000256" key="7">
    <source>
        <dbReference type="ARBA" id="ARBA00023136"/>
    </source>
</evidence>
<feature type="transmembrane region" description="Helical" evidence="8">
    <location>
        <begin position="140"/>
        <end position="173"/>
    </location>
</feature>
<dbReference type="Pfam" id="PF13231">
    <property type="entry name" value="PMT_2"/>
    <property type="match status" value="1"/>
</dbReference>
<comment type="caution">
    <text evidence="10">The sequence shown here is derived from an EMBL/GenBank/DDBJ whole genome shotgun (WGS) entry which is preliminary data.</text>
</comment>
<evidence type="ECO:0000256" key="2">
    <source>
        <dbReference type="ARBA" id="ARBA00022475"/>
    </source>
</evidence>
<feature type="transmembrane region" description="Helical" evidence="8">
    <location>
        <begin position="185"/>
        <end position="202"/>
    </location>
</feature>
<evidence type="ECO:0000256" key="1">
    <source>
        <dbReference type="ARBA" id="ARBA00004651"/>
    </source>
</evidence>
<evidence type="ECO:0000256" key="3">
    <source>
        <dbReference type="ARBA" id="ARBA00022676"/>
    </source>
</evidence>
<keyword evidence="3" id="KW-0328">Glycosyltransferase</keyword>
<dbReference type="GO" id="GO:0009103">
    <property type="term" value="P:lipopolysaccharide biosynthetic process"/>
    <property type="evidence" value="ECO:0007669"/>
    <property type="project" value="UniProtKB-ARBA"/>
</dbReference>
<dbReference type="InterPro" id="IPR038731">
    <property type="entry name" value="RgtA/B/C-like"/>
</dbReference>
<dbReference type="EMBL" id="LIZX01000033">
    <property type="protein sequence ID" value="KPJ69042.1"/>
    <property type="molecule type" value="Genomic_DNA"/>
</dbReference>
<evidence type="ECO:0000313" key="10">
    <source>
        <dbReference type="EMBL" id="KPJ69042.1"/>
    </source>
</evidence>
<evidence type="ECO:0000256" key="5">
    <source>
        <dbReference type="ARBA" id="ARBA00022692"/>
    </source>
</evidence>
<evidence type="ECO:0000259" key="9">
    <source>
        <dbReference type="Pfam" id="PF13231"/>
    </source>
</evidence>
<keyword evidence="6 8" id="KW-1133">Transmembrane helix</keyword>
<dbReference type="PANTHER" id="PTHR33908">
    <property type="entry name" value="MANNOSYLTRANSFERASE YKCB-RELATED"/>
    <property type="match status" value="1"/>
</dbReference>
<proteinExistence type="predicted"/>
<name>A0A0S7Y2Q9_UNCSA</name>
<evidence type="ECO:0000256" key="4">
    <source>
        <dbReference type="ARBA" id="ARBA00022679"/>
    </source>
</evidence>
<sequence>MNIWIFLAAATIIRIILSSLFPLSADESYYWLWSKHLALSYVDHPPMVAYINFLTTFGKENLFMLRMGANVIVLLISILIYFLGKKYFNQKVAFWSAVLFQFIPHYLIIWLTMFVELPLALFWTASIFILFQIVKSNKPAWWYLLAISLGLGYLSKYTMFLFWPCLALFFILSPENRFWLKRKEPYLSLLLSALFFVPVLYWNSQHAWISLTFHGAKATAEAWGANFPAFVGDQLVHFTPFLLFTLFPIFRYGLRKGESTKLLFCFSAPVLILFLVASLKIKIWAHWPAIGYITALPLAVIYLTENKKSLKKFTTWIVAFSLLILAILFWVSPGVLLHQKDYAQNYKLAESLPPDHKIFTKTNVTASLLEFYAKRQTYLSTGFLKAGTPWGEKQYEIWGIPNLKPGESIIYFGEDTLNFRDQSANNFLRIIEFPRPKIFLIEDYITYNYKFFKLEGYGKKGSHP</sequence>
<protein>
    <recommendedName>
        <fullName evidence="9">Glycosyltransferase RgtA/B/C/D-like domain-containing protein</fullName>
    </recommendedName>
</protein>
<dbReference type="Proteomes" id="UP000051861">
    <property type="component" value="Unassembled WGS sequence"/>
</dbReference>
<dbReference type="AlphaFoldDB" id="A0A0S7Y2Q9"/>
<feature type="domain" description="Glycosyltransferase RgtA/B/C/D-like" evidence="9">
    <location>
        <begin position="43"/>
        <end position="202"/>
    </location>
</feature>
<gene>
    <name evidence="10" type="ORF">AMJ44_04755</name>
</gene>
<evidence type="ECO:0000313" key="11">
    <source>
        <dbReference type="Proteomes" id="UP000051861"/>
    </source>
</evidence>
<dbReference type="GO" id="GO:0005886">
    <property type="term" value="C:plasma membrane"/>
    <property type="evidence" value="ECO:0007669"/>
    <property type="project" value="UniProtKB-SubCell"/>
</dbReference>
<feature type="transmembrane region" description="Helical" evidence="8">
    <location>
        <begin position="235"/>
        <end position="254"/>
    </location>
</feature>
<feature type="transmembrane region" description="Helical" evidence="8">
    <location>
        <begin position="105"/>
        <end position="134"/>
    </location>
</feature>
<dbReference type="PANTHER" id="PTHR33908:SF11">
    <property type="entry name" value="MEMBRANE PROTEIN"/>
    <property type="match status" value="1"/>
</dbReference>
<evidence type="ECO:0000256" key="8">
    <source>
        <dbReference type="SAM" id="Phobius"/>
    </source>
</evidence>
<keyword evidence="4" id="KW-0808">Transferase</keyword>
<accession>A0A0S7Y2Q9</accession>
<reference evidence="10 11" key="1">
    <citation type="journal article" date="2015" name="Microbiome">
        <title>Genomic resolution of linkages in carbon, nitrogen, and sulfur cycling among widespread estuary sediment bacteria.</title>
        <authorList>
            <person name="Baker B.J."/>
            <person name="Lazar C.S."/>
            <person name="Teske A.P."/>
            <person name="Dick G.J."/>
        </authorList>
    </citation>
    <scope>NUCLEOTIDE SEQUENCE [LARGE SCALE GENOMIC DNA]</scope>
    <source>
        <strain evidence="10">DG_54_3</strain>
    </source>
</reference>
<keyword evidence="7 8" id="KW-0472">Membrane</keyword>
<keyword evidence="2" id="KW-1003">Cell membrane</keyword>
<feature type="transmembrane region" description="Helical" evidence="8">
    <location>
        <begin position="63"/>
        <end position="84"/>
    </location>
</feature>
<keyword evidence="5 8" id="KW-0812">Transmembrane</keyword>
<comment type="subcellular location">
    <subcellularLocation>
        <location evidence="1">Cell membrane</location>
        <topology evidence="1">Multi-pass membrane protein</topology>
    </subcellularLocation>
</comment>
<dbReference type="InterPro" id="IPR050297">
    <property type="entry name" value="LipidA_mod_glycosyltrf_83"/>
</dbReference>
<organism evidence="10 11">
    <name type="scientific">candidate division WOR-1 bacterium DG_54_3</name>
    <dbReference type="NCBI Taxonomy" id="1703775"/>
    <lineage>
        <taxon>Bacteria</taxon>
        <taxon>Bacillati</taxon>
        <taxon>Saganbacteria</taxon>
    </lineage>
</organism>
<feature type="transmembrane region" description="Helical" evidence="8">
    <location>
        <begin position="316"/>
        <end position="337"/>
    </location>
</feature>
<feature type="transmembrane region" description="Helical" evidence="8">
    <location>
        <begin position="285"/>
        <end position="304"/>
    </location>
</feature>
<dbReference type="GO" id="GO:0016763">
    <property type="term" value="F:pentosyltransferase activity"/>
    <property type="evidence" value="ECO:0007669"/>
    <property type="project" value="TreeGrafter"/>
</dbReference>